<dbReference type="InterPro" id="IPR020594">
    <property type="entry name" value="Ribosomal_bL9_bac/chp"/>
</dbReference>
<organism evidence="10 12">
    <name type="scientific">Tetradesmus obliquus</name>
    <name type="common">Green alga</name>
    <name type="synonym">Acutodesmus obliquus</name>
    <dbReference type="NCBI Taxonomy" id="3088"/>
    <lineage>
        <taxon>Eukaryota</taxon>
        <taxon>Viridiplantae</taxon>
        <taxon>Chlorophyta</taxon>
        <taxon>core chlorophytes</taxon>
        <taxon>Chlorophyceae</taxon>
        <taxon>CS clade</taxon>
        <taxon>Sphaeropleales</taxon>
        <taxon>Scenedesmaceae</taxon>
        <taxon>Tetradesmus</taxon>
    </lineage>
</organism>
<dbReference type="InterPro" id="IPR009027">
    <property type="entry name" value="Ribosomal_bL9/RNase_H1_N"/>
</dbReference>
<dbReference type="AlphaFoldDB" id="A0A383WH75"/>
<evidence type="ECO:0000256" key="4">
    <source>
        <dbReference type="ARBA" id="ARBA00022980"/>
    </source>
</evidence>
<dbReference type="GO" id="GO:1990904">
    <property type="term" value="C:ribonucleoprotein complex"/>
    <property type="evidence" value="ECO:0007669"/>
    <property type="project" value="UniProtKB-KW"/>
</dbReference>
<dbReference type="EMBL" id="FNXT01001267">
    <property type="protein sequence ID" value="SZX76847.1"/>
    <property type="molecule type" value="Genomic_DNA"/>
</dbReference>
<evidence type="ECO:0000256" key="5">
    <source>
        <dbReference type="ARBA" id="ARBA00023274"/>
    </source>
</evidence>
<dbReference type="InterPro" id="IPR020069">
    <property type="entry name" value="Ribosomal_bL9_C"/>
</dbReference>
<dbReference type="OrthoDB" id="5555409at2759"/>
<gene>
    <name evidence="10" type="ORF">BQ4739_LOCUS17214</name>
    <name evidence="11" type="ORF">BQ4739_LOCUS18577</name>
</gene>
<dbReference type="InterPro" id="IPR000244">
    <property type="entry name" value="Ribosomal_bL9"/>
</dbReference>
<reference evidence="10 12" key="1">
    <citation type="submission" date="2016-10" db="EMBL/GenBank/DDBJ databases">
        <authorList>
            <person name="Cai Z."/>
        </authorList>
    </citation>
    <scope>NUCLEOTIDE SEQUENCE [LARGE SCALE GENOMIC DNA]</scope>
</reference>
<dbReference type="InterPro" id="IPR020070">
    <property type="entry name" value="Ribosomal_bL9_N"/>
</dbReference>
<dbReference type="Pfam" id="PF01281">
    <property type="entry name" value="Ribosomal_L9_N"/>
    <property type="match status" value="1"/>
</dbReference>
<accession>A0A383WH75</accession>
<dbReference type="GO" id="GO:0003735">
    <property type="term" value="F:structural constituent of ribosome"/>
    <property type="evidence" value="ECO:0007669"/>
    <property type="project" value="InterPro"/>
</dbReference>
<evidence type="ECO:0000256" key="6">
    <source>
        <dbReference type="ARBA" id="ARBA00031047"/>
    </source>
</evidence>
<dbReference type="InterPro" id="IPR036935">
    <property type="entry name" value="Ribosomal_bL9_N_sf"/>
</dbReference>
<evidence type="ECO:0000313" key="11">
    <source>
        <dbReference type="EMBL" id="SZX78274.1"/>
    </source>
</evidence>
<protein>
    <recommendedName>
        <fullName evidence="7">Large ribosomal subunit protein bL9c</fullName>
    </recommendedName>
    <alternativeName>
        <fullName evidence="8">50S ribosomal protein L9, chloroplastic</fullName>
    </alternativeName>
    <alternativeName>
        <fullName evidence="6">CL9</fullName>
    </alternativeName>
</protein>
<evidence type="ECO:0000313" key="10">
    <source>
        <dbReference type="EMBL" id="SZX76847.1"/>
    </source>
</evidence>
<dbReference type="PANTHER" id="PTHR21368">
    <property type="entry name" value="50S RIBOSOMAL PROTEIN L9"/>
    <property type="match status" value="1"/>
</dbReference>
<keyword evidence="5" id="KW-0687">Ribonucleoprotein</keyword>
<dbReference type="Proteomes" id="UP000256970">
    <property type="component" value="Unassembled WGS sequence"/>
</dbReference>
<dbReference type="PROSITE" id="PS00651">
    <property type="entry name" value="RIBOSOMAL_L9"/>
    <property type="match status" value="1"/>
</dbReference>
<keyword evidence="2" id="KW-0699">rRNA-binding</keyword>
<dbReference type="Gene3D" id="3.40.5.10">
    <property type="entry name" value="Ribosomal protein L9, N-terminal domain"/>
    <property type="match status" value="1"/>
</dbReference>
<dbReference type="NCBIfam" id="TIGR00158">
    <property type="entry name" value="L9"/>
    <property type="match status" value="1"/>
</dbReference>
<keyword evidence="12" id="KW-1185">Reference proteome</keyword>
<dbReference type="InterPro" id="IPR036791">
    <property type="entry name" value="Ribosomal_bL9_C_sf"/>
</dbReference>
<dbReference type="EMBL" id="FNXT01001313">
    <property type="protein sequence ID" value="SZX78274.1"/>
    <property type="molecule type" value="Genomic_DNA"/>
</dbReference>
<dbReference type="STRING" id="3088.A0A383WH75"/>
<keyword evidence="4" id="KW-0689">Ribosomal protein</keyword>
<dbReference type="GO" id="GO:0006412">
    <property type="term" value="P:translation"/>
    <property type="evidence" value="ECO:0007669"/>
    <property type="project" value="InterPro"/>
</dbReference>
<evidence type="ECO:0000256" key="7">
    <source>
        <dbReference type="ARBA" id="ARBA00035193"/>
    </source>
</evidence>
<evidence type="ECO:0000313" key="12">
    <source>
        <dbReference type="Proteomes" id="UP000256970"/>
    </source>
</evidence>
<evidence type="ECO:0000256" key="3">
    <source>
        <dbReference type="ARBA" id="ARBA00022884"/>
    </source>
</evidence>
<sequence length="191" mass="21418">MRTMSVNTTFKASAVRPAMSRSTLVVEANKRVQKKQKVILLRDIEKLGSTGQLMNVPIGYWRNFLQPQGIAKIANERILEDLRKQKENAVRAKLEEKAQAQAFANALSTIGKFALKKKAGDKDQLFGSVTKQEIVDAIYQQTGRSIAEFELEVPDIKTLGTFECSVKLHPEVTGTFNVLIQREKNAQAKKK</sequence>
<evidence type="ECO:0000256" key="2">
    <source>
        <dbReference type="ARBA" id="ARBA00022730"/>
    </source>
</evidence>
<dbReference type="Pfam" id="PF03948">
    <property type="entry name" value="Ribosomal_L9_C"/>
    <property type="match status" value="1"/>
</dbReference>
<dbReference type="GO" id="GO:0019843">
    <property type="term" value="F:rRNA binding"/>
    <property type="evidence" value="ECO:0007669"/>
    <property type="project" value="UniProtKB-KW"/>
</dbReference>
<dbReference type="Gene3D" id="3.10.430.100">
    <property type="entry name" value="Ribosomal protein L9, C-terminal domain"/>
    <property type="match status" value="1"/>
</dbReference>
<dbReference type="SUPFAM" id="SSF55653">
    <property type="entry name" value="Ribosomal protein L9 C-domain"/>
    <property type="match status" value="1"/>
</dbReference>
<comment type="similarity">
    <text evidence="1">Belongs to the bacterial ribosomal protein bL9 family.</text>
</comment>
<dbReference type="GO" id="GO:0005840">
    <property type="term" value="C:ribosome"/>
    <property type="evidence" value="ECO:0007669"/>
    <property type="project" value="UniProtKB-KW"/>
</dbReference>
<name>A0A383WH75_TETOB</name>
<dbReference type="HAMAP" id="MF_00503">
    <property type="entry name" value="Ribosomal_bL9"/>
    <property type="match status" value="1"/>
</dbReference>
<evidence type="ECO:0000256" key="8">
    <source>
        <dbReference type="ARBA" id="ARBA00035427"/>
    </source>
</evidence>
<evidence type="ECO:0000259" key="9">
    <source>
        <dbReference type="PROSITE" id="PS00651"/>
    </source>
</evidence>
<proteinExistence type="inferred from homology"/>
<evidence type="ECO:0000256" key="1">
    <source>
        <dbReference type="ARBA" id="ARBA00010605"/>
    </source>
</evidence>
<keyword evidence="3" id="KW-0694">RNA-binding</keyword>
<dbReference type="SUPFAM" id="SSF55658">
    <property type="entry name" value="L9 N-domain-like"/>
    <property type="match status" value="1"/>
</dbReference>
<feature type="domain" description="Ribosomal protein L9" evidence="9">
    <location>
        <begin position="48"/>
        <end position="75"/>
    </location>
</feature>